<proteinExistence type="inferred from homology"/>
<feature type="transmembrane region" description="Helical" evidence="7">
    <location>
        <begin position="12"/>
        <end position="31"/>
    </location>
</feature>
<evidence type="ECO:0000313" key="9">
    <source>
        <dbReference type="EMBL" id="TVY71453.1"/>
    </source>
</evidence>
<dbReference type="InterPro" id="IPR052337">
    <property type="entry name" value="SAT4-like"/>
</dbReference>
<evidence type="ECO:0000256" key="2">
    <source>
        <dbReference type="ARBA" id="ARBA00022692"/>
    </source>
</evidence>
<evidence type="ECO:0000256" key="5">
    <source>
        <dbReference type="ARBA" id="ARBA00038359"/>
    </source>
</evidence>
<keyword evidence="4 7" id="KW-0472">Membrane</keyword>
<evidence type="ECO:0000259" key="8">
    <source>
        <dbReference type="Pfam" id="PF20684"/>
    </source>
</evidence>
<comment type="caution">
    <text evidence="9">The sequence shown here is derived from an EMBL/GenBank/DDBJ whole genome shotgun (WGS) entry which is preliminary data.</text>
</comment>
<keyword evidence="10" id="KW-1185">Reference proteome</keyword>
<organism evidence="9 10">
    <name type="scientific">Lachnellula suecica</name>
    <dbReference type="NCBI Taxonomy" id="602035"/>
    <lineage>
        <taxon>Eukaryota</taxon>
        <taxon>Fungi</taxon>
        <taxon>Dikarya</taxon>
        <taxon>Ascomycota</taxon>
        <taxon>Pezizomycotina</taxon>
        <taxon>Leotiomycetes</taxon>
        <taxon>Helotiales</taxon>
        <taxon>Lachnaceae</taxon>
        <taxon>Lachnellula</taxon>
    </lineage>
</organism>
<sequence>MVTHLKIELAATFLYIPSIALSRLAILSMYMQVFGSHKIFRRTVYGLAGFFVGYTILIFFLTWRICMPFNYAWNKSVKGGSCFDIDAVYAWATLPTIISDLVILLMPFPMIWSLQLSRKQKMGLTFTFMTGSIGMIAALVKLIHVSKIPFTVDTSYRGSIVFCLDIAETGSYLIAACLPSLRPLWNVVLNSKHLNTLLLQYPTKRGSPTGSDDKSTTLQSIGGRSRVLHPEPAHLSEEMQPMFRDGDGTKIDSLSKRPTNTSRYMSTDSGLQNSGLAGPAVLKAVYYR</sequence>
<dbReference type="OrthoDB" id="3529975at2759"/>
<evidence type="ECO:0000256" key="1">
    <source>
        <dbReference type="ARBA" id="ARBA00004141"/>
    </source>
</evidence>
<dbReference type="PANTHER" id="PTHR33048">
    <property type="entry name" value="PTH11-LIKE INTEGRAL MEMBRANE PROTEIN (AFU_ORTHOLOGUE AFUA_5G11245)"/>
    <property type="match status" value="1"/>
</dbReference>
<reference evidence="9 10" key="1">
    <citation type="submission" date="2018-05" db="EMBL/GenBank/DDBJ databases">
        <title>Genome sequencing and assembly of the regulated plant pathogen Lachnellula willkommii and related sister species for the development of diagnostic species identification markers.</title>
        <authorList>
            <person name="Giroux E."/>
            <person name="Bilodeau G."/>
        </authorList>
    </citation>
    <scope>NUCLEOTIDE SEQUENCE [LARGE SCALE GENOMIC DNA]</scope>
    <source>
        <strain evidence="9 10">CBS 268.59</strain>
    </source>
</reference>
<comment type="subcellular location">
    <subcellularLocation>
        <location evidence="1">Membrane</location>
        <topology evidence="1">Multi-pass membrane protein</topology>
    </subcellularLocation>
</comment>
<keyword evidence="3 7" id="KW-1133">Transmembrane helix</keyword>
<name>A0A8T9BYP1_9HELO</name>
<dbReference type="EMBL" id="QGMK01001223">
    <property type="protein sequence ID" value="TVY71453.1"/>
    <property type="molecule type" value="Genomic_DNA"/>
</dbReference>
<dbReference type="GO" id="GO:0016020">
    <property type="term" value="C:membrane"/>
    <property type="evidence" value="ECO:0007669"/>
    <property type="project" value="UniProtKB-SubCell"/>
</dbReference>
<accession>A0A8T9BYP1</accession>
<evidence type="ECO:0000256" key="3">
    <source>
        <dbReference type="ARBA" id="ARBA00022989"/>
    </source>
</evidence>
<dbReference type="AlphaFoldDB" id="A0A8T9BYP1"/>
<protein>
    <recommendedName>
        <fullName evidence="8">Rhodopsin domain-containing protein</fullName>
    </recommendedName>
</protein>
<keyword evidence="2 7" id="KW-0812">Transmembrane</keyword>
<feature type="transmembrane region" description="Helical" evidence="7">
    <location>
        <begin position="88"/>
        <end position="112"/>
    </location>
</feature>
<comment type="similarity">
    <text evidence="5">Belongs to the SAT4 family.</text>
</comment>
<dbReference type="InterPro" id="IPR049326">
    <property type="entry name" value="Rhodopsin_dom_fungi"/>
</dbReference>
<feature type="compositionally biased region" description="Basic and acidic residues" evidence="6">
    <location>
        <begin position="244"/>
        <end position="255"/>
    </location>
</feature>
<feature type="region of interest" description="Disordered" evidence="6">
    <location>
        <begin position="238"/>
        <end position="270"/>
    </location>
</feature>
<dbReference type="Pfam" id="PF20684">
    <property type="entry name" value="Fung_rhodopsin"/>
    <property type="match status" value="1"/>
</dbReference>
<evidence type="ECO:0000313" key="10">
    <source>
        <dbReference type="Proteomes" id="UP000469558"/>
    </source>
</evidence>
<feature type="domain" description="Rhodopsin" evidence="8">
    <location>
        <begin position="10"/>
        <end position="185"/>
    </location>
</feature>
<dbReference type="Proteomes" id="UP000469558">
    <property type="component" value="Unassembled WGS sequence"/>
</dbReference>
<evidence type="ECO:0000256" key="6">
    <source>
        <dbReference type="SAM" id="MobiDB-lite"/>
    </source>
</evidence>
<feature type="transmembrane region" description="Helical" evidence="7">
    <location>
        <begin position="124"/>
        <end position="143"/>
    </location>
</feature>
<evidence type="ECO:0000256" key="4">
    <source>
        <dbReference type="ARBA" id="ARBA00023136"/>
    </source>
</evidence>
<feature type="compositionally biased region" description="Polar residues" evidence="6">
    <location>
        <begin position="256"/>
        <end position="270"/>
    </location>
</feature>
<evidence type="ECO:0000256" key="7">
    <source>
        <dbReference type="SAM" id="Phobius"/>
    </source>
</evidence>
<dbReference type="PANTHER" id="PTHR33048:SF156">
    <property type="entry name" value="INTEGRAL MEMBRANE PROTEIN"/>
    <property type="match status" value="1"/>
</dbReference>
<gene>
    <name evidence="9" type="ORF">LSUE1_G006224</name>
</gene>
<feature type="transmembrane region" description="Helical" evidence="7">
    <location>
        <begin position="43"/>
        <end position="63"/>
    </location>
</feature>